<feature type="non-terminal residue" evidence="2">
    <location>
        <position position="57"/>
    </location>
</feature>
<sequence length="57" mass="6186">MGLRAERARGGRDEEGRRGAASNDVPRNPPHLPVDFLAERMLVDPVTCGDTARSALQ</sequence>
<accession>G7N041</accession>
<dbReference type="Proteomes" id="UP000013456">
    <property type="component" value="Chromosome 8"/>
</dbReference>
<proteinExistence type="predicted"/>
<gene>
    <name evidence="2" type="ORF">EGK_19272</name>
</gene>
<evidence type="ECO:0000313" key="2">
    <source>
        <dbReference type="EMBL" id="EHH28767.1"/>
    </source>
</evidence>
<feature type="region of interest" description="Disordered" evidence="1">
    <location>
        <begin position="1"/>
        <end position="32"/>
    </location>
</feature>
<dbReference type="EMBL" id="CM001260">
    <property type="protein sequence ID" value="EHH28767.1"/>
    <property type="molecule type" value="Genomic_DNA"/>
</dbReference>
<feature type="compositionally biased region" description="Basic and acidic residues" evidence="1">
    <location>
        <begin position="1"/>
        <end position="18"/>
    </location>
</feature>
<organism evidence="2">
    <name type="scientific">Macaca mulatta</name>
    <name type="common">Rhesus macaque</name>
    <dbReference type="NCBI Taxonomy" id="9544"/>
    <lineage>
        <taxon>Eukaryota</taxon>
        <taxon>Metazoa</taxon>
        <taxon>Chordata</taxon>
        <taxon>Craniata</taxon>
        <taxon>Vertebrata</taxon>
        <taxon>Euteleostomi</taxon>
        <taxon>Mammalia</taxon>
        <taxon>Eutheria</taxon>
        <taxon>Euarchontoglires</taxon>
        <taxon>Primates</taxon>
        <taxon>Haplorrhini</taxon>
        <taxon>Catarrhini</taxon>
        <taxon>Cercopithecidae</taxon>
        <taxon>Cercopithecinae</taxon>
        <taxon>Macaca</taxon>
    </lineage>
</organism>
<protein>
    <submittedName>
        <fullName evidence="2">Uncharacterized protein</fullName>
    </submittedName>
</protein>
<name>G7N041_MACMU</name>
<dbReference type="AlphaFoldDB" id="G7N041"/>
<reference evidence="2" key="1">
    <citation type="journal article" date="2011" name="Nat. Biotechnol.">
        <title>Genome sequencing and comparison of two nonhuman primate animal models, the cynomolgus and Chinese rhesus macaques.</title>
        <authorList>
            <person name="Yan G."/>
            <person name="Zhang G."/>
            <person name="Fang X."/>
            <person name="Zhang Y."/>
            <person name="Li C."/>
            <person name="Ling F."/>
            <person name="Cooper D.N."/>
            <person name="Li Q."/>
            <person name="Li Y."/>
            <person name="van Gool A.J."/>
            <person name="Du H."/>
            <person name="Chen J."/>
            <person name="Chen R."/>
            <person name="Zhang P."/>
            <person name="Huang Z."/>
            <person name="Thompson J.R."/>
            <person name="Meng Y."/>
            <person name="Bai Y."/>
            <person name="Wang J."/>
            <person name="Zhuo M."/>
            <person name="Wang T."/>
            <person name="Huang Y."/>
            <person name="Wei L."/>
            <person name="Li J."/>
            <person name="Wang Z."/>
            <person name="Hu H."/>
            <person name="Yang P."/>
            <person name="Le L."/>
            <person name="Stenson P.D."/>
            <person name="Li B."/>
            <person name="Liu X."/>
            <person name="Ball E.V."/>
            <person name="An N."/>
            <person name="Huang Q."/>
            <person name="Zhang Y."/>
            <person name="Fan W."/>
            <person name="Zhang X."/>
            <person name="Li Y."/>
            <person name="Wang W."/>
            <person name="Katze M.G."/>
            <person name="Su B."/>
            <person name="Nielsen R."/>
            <person name="Yang H."/>
            <person name="Wang J."/>
            <person name="Wang X."/>
            <person name="Wang J."/>
        </authorList>
    </citation>
    <scope>NUCLEOTIDE SEQUENCE [LARGE SCALE GENOMIC DNA]</scope>
    <source>
        <strain evidence="2">CR-5</strain>
    </source>
</reference>
<evidence type="ECO:0000256" key="1">
    <source>
        <dbReference type="SAM" id="MobiDB-lite"/>
    </source>
</evidence>